<name>A0A3L9Z258_9FLAO</name>
<protein>
    <submittedName>
        <fullName evidence="8">Thrombospondin type 3 repeat-containing protein</fullName>
    </submittedName>
</protein>
<dbReference type="InterPro" id="IPR006665">
    <property type="entry name" value="OmpA-like"/>
</dbReference>
<keyword evidence="2" id="KW-0732">Signal</keyword>
<evidence type="ECO:0000256" key="5">
    <source>
        <dbReference type="PROSITE-ProRule" id="PRU00473"/>
    </source>
</evidence>
<dbReference type="PROSITE" id="PS51123">
    <property type="entry name" value="OMPA_2"/>
    <property type="match status" value="1"/>
</dbReference>
<dbReference type="Pfam" id="PF02412">
    <property type="entry name" value="TSP_3"/>
    <property type="match status" value="4"/>
</dbReference>
<feature type="region of interest" description="Disordered" evidence="6">
    <location>
        <begin position="243"/>
        <end position="313"/>
    </location>
</feature>
<dbReference type="GO" id="GO:0005509">
    <property type="term" value="F:calcium ion binding"/>
    <property type="evidence" value="ECO:0007669"/>
    <property type="project" value="InterPro"/>
</dbReference>
<dbReference type="SUPFAM" id="SSF103647">
    <property type="entry name" value="TSP type-3 repeat"/>
    <property type="match status" value="1"/>
</dbReference>
<dbReference type="CDD" id="cd07185">
    <property type="entry name" value="OmpA_C-like"/>
    <property type="match status" value="1"/>
</dbReference>
<evidence type="ECO:0000313" key="9">
    <source>
        <dbReference type="Proteomes" id="UP000271339"/>
    </source>
</evidence>
<accession>A0A3L9Z258</accession>
<dbReference type="PANTHER" id="PTHR30329">
    <property type="entry name" value="STATOR ELEMENT OF FLAGELLAR MOTOR COMPLEX"/>
    <property type="match status" value="1"/>
</dbReference>
<dbReference type="InterPro" id="IPR050330">
    <property type="entry name" value="Bact_OuterMem_StrucFunc"/>
</dbReference>
<evidence type="ECO:0000256" key="3">
    <source>
        <dbReference type="ARBA" id="ARBA00023136"/>
    </source>
</evidence>
<dbReference type="InterPro" id="IPR036737">
    <property type="entry name" value="OmpA-like_sf"/>
</dbReference>
<evidence type="ECO:0000313" key="8">
    <source>
        <dbReference type="EMBL" id="RMA66087.1"/>
    </source>
</evidence>
<feature type="compositionally biased region" description="Acidic residues" evidence="6">
    <location>
        <begin position="282"/>
        <end position="295"/>
    </location>
</feature>
<evidence type="ECO:0000256" key="1">
    <source>
        <dbReference type="ARBA" id="ARBA00004442"/>
    </source>
</evidence>
<reference evidence="8 9" key="1">
    <citation type="submission" date="2018-10" db="EMBL/GenBank/DDBJ databases">
        <title>Genomic Encyclopedia of Archaeal and Bacterial Type Strains, Phase II (KMG-II): from individual species to whole genera.</title>
        <authorList>
            <person name="Goeker M."/>
        </authorList>
    </citation>
    <scope>NUCLEOTIDE SEQUENCE [LARGE SCALE GENOMIC DNA]</scope>
    <source>
        <strain evidence="8 9">DSM 23424</strain>
    </source>
</reference>
<dbReference type="GO" id="GO:0007155">
    <property type="term" value="P:cell adhesion"/>
    <property type="evidence" value="ECO:0007669"/>
    <property type="project" value="InterPro"/>
</dbReference>
<proteinExistence type="predicted"/>
<keyword evidence="9" id="KW-1185">Reference proteome</keyword>
<comment type="caution">
    <text evidence="8">The sequence shown here is derived from an EMBL/GenBank/DDBJ whole genome shotgun (WGS) entry which is preliminary data.</text>
</comment>
<dbReference type="InterPro" id="IPR003367">
    <property type="entry name" value="Thrombospondin_3-like_rpt"/>
</dbReference>
<dbReference type="Gene3D" id="3.30.1330.60">
    <property type="entry name" value="OmpA-like domain"/>
    <property type="match status" value="1"/>
</dbReference>
<dbReference type="PRINTS" id="PR01021">
    <property type="entry name" value="OMPADOMAIN"/>
</dbReference>
<dbReference type="PRINTS" id="PR01023">
    <property type="entry name" value="NAFLGMOTY"/>
</dbReference>
<dbReference type="AlphaFoldDB" id="A0A3L9Z258"/>
<dbReference type="SUPFAM" id="SSF103088">
    <property type="entry name" value="OmpA-like"/>
    <property type="match status" value="1"/>
</dbReference>
<gene>
    <name evidence="8" type="ORF">BXY75_0506</name>
</gene>
<dbReference type="Proteomes" id="UP000271339">
    <property type="component" value="Unassembled WGS sequence"/>
</dbReference>
<dbReference type="PANTHER" id="PTHR30329:SF21">
    <property type="entry name" value="LIPOPROTEIN YIAD-RELATED"/>
    <property type="match status" value="1"/>
</dbReference>
<dbReference type="InterPro" id="IPR006664">
    <property type="entry name" value="OMP_bac"/>
</dbReference>
<dbReference type="InterPro" id="IPR028974">
    <property type="entry name" value="TSP_type-3_rpt"/>
</dbReference>
<sequence length="486" mass="52400">MFISFNNLLLPLLTLKKIKQSNMKHLNSILVAALFFLMVGVANAQDENNPWAIEVGVNAVDLYPIGLADGQTTNSASRGGLFDEYFNVEDHWNILPSVSKLSIGRYLGSGFTFAAVGTINRIDTVGDVPVDDLTYYGVDGEIKYSLRDLLNGPGGWFDPSLGIGGGYTWVDDIGFGTANALASVRFWLGENLALNFQSTYKHAFEDTYGQKHFQHSAGVVFKFGGKDTDGDGIYDQDDECPETPGLPEYNGCPDTDGDGIEDRNDACPNTPGVAEYNGCPDTDGDGIPDPQDECPTEAGPKSNNGCPILDRDGDGVNDDVDACPDVAGPAANKGCPWPDKDGDGVLDKDDACPDVPGTVANKGCPEVSVEIIKQLNDYSKTILFDLGKSTIRQESYAILQNIADIMKEYPNENFVIEGHTDSQGSDATNQKLSDNRAASVRTYLTTIGMSGNRLSSIGYGESRPIATNANKAGRQQNRRVEISLRK</sequence>
<evidence type="ECO:0000256" key="4">
    <source>
        <dbReference type="ARBA" id="ARBA00023237"/>
    </source>
</evidence>
<comment type="subcellular location">
    <subcellularLocation>
        <location evidence="1">Cell outer membrane</location>
    </subcellularLocation>
</comment>
<keyword evidence="3 5" id="KW-0472">Membrane</keyword>
<feature type="domain" description="OmpA-like" evidence="7">
    <location>
        <begin position="371"/>
        <end position="486"/>
    </location>
</feature>
<evidence type="ECO:0000259" key="7">
    <source>
        <dbReference type="PROSITE" id="PS51123"/>
    </source>
</evidence>
<dbReference type="GO" id="GO:0009279">
    <property type="term" value="C:cell outer membrane"/>
    <property type="evidence" value="ECO:0007669"/>
    <property type="project" value="UniProtKB-SubCell"/>
</dbReference>
<evidence type="ECO:0000256" key="6">
    <source>
        <dbReference type="SAM" id="MobiDB-lite"/>
    </source>
</evidence>
<organism evidence="8 9">
    <name type="scientific">Ulvibacter antarcticus</name>
    <dbReference type="NCBI Taxonomy" id="442714"/>
    <lineage>
        <taxon>Bacteria</taxon>
        <taxon>Pseudomonadati</taxon>
        <taxon>Bacteroidota</taxon>
        <taxon>Flavobacteriia</taxon>
        <taxon>Flavobacteriales</taxon>
        <taxon>Flavobacteriaceae</taxon>
        <taxon>Ulvibacter</taxon>
    </lineage>
</organism>
<keyword evidence="4" id="KW-0998">Cell outer membrane</keyword>
<dbReference type="Pfam" id="PF00691">
    <property type="entry name" value="OmpA"/>
    <property type="match status" value="1"/>
</dbReference>
<dbReference type="EMBL" id="REFC01000011">
    <property type="protein sequence ID" value="RMA66087.1"/>
    <property type="molecule type" value="Genomic_DNA"/>
</dbReference>
<evidence type="ECO:0000256" key="2">
    <source>
        <dbReference type="ARBA" id="ARBA00022729"/>
    </source>
</evidence>
<dbReference type="Gene3D" id="4.10.1080.10">
    <property type="entry name" value="TSP type-3 repeat"/>
    <property type="match status" value="1"/>
</dbReference>